<proteinExistence type="predicted"/>
<dbReference type="RefSeq" id="WP_162670680.1">
    <property type="nucleotide sequence ID" value="NZ_LR593886.1"/>
</dbReference>
<dbReference type="EMBL" id="LR593886">
    <property type="protein sequence ID" value="VTR96389.1"/>
    <property type="molecule type" value="Genomic_DNA"/>
</dbReference>
<dbReference type="Proteomes" id="UP000464178">
    <property type="component" value="Chromosome"/>
</dbReference>
<name>A0A6P2D5H1_9BACT</name>
<reference evidence="1 2" key="1">
    <citation type="submission" date="2019-05" db="EMBL/GenBank/DDBJ databases">
        <authorList>
            <consortium name="Science for Life Laboratories"/>
        </authorList>
    </citation>
    <scope>NUCLEOTIDE SEQUENCE [LARGE SCALE GENOMIC DNA]</scope>
    <source>
        <strain evidence="1">Soil9</strain>
    </source>
</reference>
<evidence type="ECO:0000313" key="2">
    <source>
        <dbReference type="Proteomes" id="UP000464178"/>
    </source>
</evidence>
<evidence type="ECO:0008006" key="3">
    <source>
        <dbReference type="Google" id="ProtNLM"/>
    </source>
</evidence>
<organism evidence="1 2">
    <name type="scientific">Gemmata massiliana</name>
    <dbReference type="NCBI Taxonomy" id="1210884"/>
    <lineage>
        <taxon>Bacteria</taxon>
        <taxon>Pseudomonadati</taxon>
        <taxon>Planctomycetota</taxon>
        <taxon>Planctomycetia</taxon>
        <taxon>Gemmatales</taxon>
        <taxon>Gemmataceae</taxon>
        <taxon>Gemmata</taxon>
    </lineage>
</organism>
<dbReference type="KEGG" id="gms:SOIL9_13250"/>
<accession>A0A6P2D5H1</accession>
<evidence type="ECO:0000313" key="1">
    <source>
        <dbReference type="EMBL" id="VTR96389.1"/>
    </source>
</evidence>
<sequence>MKKRLMGAAAVLTAALAGGCGLLEKVKQRDRVPPAPPTFSQYHLDGWQWENVRRVAVLPFRNESGYTRAGEEARDAFAAELQRAGRFEVISTPPDDRAILAAQVRCGGRFDEVLLYDIAMATNADVVIHGTVSNYSPYPRPRLGLVIQAVGSQEGKVVASVDGLWDSTDLAIAERVRVTYRERARERPPWIRNHVIASDDSFAADIALDSPALFRRFVGRETVLTLLGLPVPGVVMGAGAGAGPGTMGGAAGNCQVGCAPALAPGAPVVPAAGTMK</sequence>
<gene>
    <name evidence="1" type="ORF">SOIL9_13250</name>
</gene>
<dbReference type="PROSITE" id="PS51257">
    <property type="entry name" value="PROKAR_LIPOPROTEIN"/>
    <property type="match status" value="1"/>
</dbReference>
<protein>
    <recommendedName>
        <fullName evidence="3">Lipoprotein</fullName>
    </recommendedName>
</protein>
<dbReference type="Gene3D" id="3.40.50.10610">
    <property type="entry name" value="ABC-type transport auxiliary lipoprotein component"/>
    <property type="match status" value="1"/>
</dbReference>
<dbReference type="AlphaFoldDB" id="A0A6P2D5H1"/>
<keyword evidence="2" id="KW-1185">Reference proteome</keyword>